<protein>
    <submittedName>
        <fullName evidence="1">Uncharacterized protein</fullName>
    </submittedName>
</protein>
<proteinExistence type="predicted"/>
<dbReference type="Proteomes" id="UP000254821">
    <property type="component" value="Unassembled WGS sequence"/>
</dbReference>
<dbReference type="EMBL" id="UGHP01000001">
    <property type="protein sequence ID" value="STQ82310.1"/>
    <property type="molecule type" value="Genomic_DNA"/>
</dbReference>
<sequence length="240" mass="26202">MMMANKTKAALQGRQCRNAYQIPSQLITLIDQVNSLLACGAKSTAPFALVCVTLRDTRCNLVERGGNGARYRVSNQRFGLACNCSIFCLASREISSSSFAALSLVSAMLASVRTAEASASYPTSPSWRRAISPRTAVTIKPAVLSSSRLSISISCIKSCGKRMFFICDLLFTFPVAISSPRFVLVCIHYTKKCVSKMLDLNTHLELMCVYTNYFGVQTAKPRSARTLAGLLITTLRKVTL</sequence>
<gene>
    <name evidence="1" type="ORF">NCTC8105_04521</name>
</gene>
<reference evidence="1 2" key="1">
    <citation type="submission" date="2018-06" db="EMBL/GenBank/DDBJ databases">
        <authorList>
            <consortium name="Pathogen Informatics"/>
            <person name="Doyle S."/>
        </authorList>
    </citation>
    <scope>NUCLEOTIDE SEQUENCE [LARGE SCALE GENOMIC DNA]</scope>
    <source>
        <strain evidence="1 2">NCTC8105</strain>
    </source>
</reference>
<dbReference type="AlphaFoldDB" id="A0A377PQ23"/>
<name>A0A377PQ23_HAFAL</name>
<accession>A0A377PQ23</accession>
<evidence type="ECO:0000313" key="1">
    <source>
        <dbReference type="EMBL" id="STQ82310.1"/>
    </source>
</evidence>
<organism evidence="1 2">
    <name type="scientific">Hafnia alvei</name>
    <dbReference type="NCBI Taxonomy" id="569"/>
    <lineage>
        <taxon>Bacteria</taxon>
        <taxon>Pseudomonadati</taxon>
        <taxon>Pseudomonadota</taxon>
        <taxon>Gammaproteobacteria</taxon>
        <taxon>Enterobacterales</taxon>
        <taxon>Hafniaceae</taxon>
        <taxon>Hafnia</taxon>
    </lineage>
</organism>
<evidence type="ECO:0000313" key="2">
    <source>
        <dbReference type="Proteomes" id="UP000254821"/>
    </source>
</evidence>